<feature type="domain" description="PDZ" evidence="1">
    <location>
        <begin position="505"/>
        <end position="572"/>
    </location>
</feature>
<proteinExistence type="predicted"/>
<dbReference type="Gene3D" id="1.10.390.10">
    <property type="entry name" value="Neutral Protease Domain 2"/>
    <property type="match status" value="1"/>
</dbReference>
<dbReference type="InterPro" id="IPR001478">
    <property type="entry name" value="PDZ"/>
</dbReference>
<dbReference type="SUPFAM" id="SSF55486">
    <property type="entry name" value="Metalloproteases ('zincins'), catalytic domain"/>
    <property type="match status" value="1"/>
</dbReference>
<dbReference type="Pfam" id="PF00595">
    <property type="entry name" value="PDZ"/>
    <property type="match status" value="1"/>
</dbReference>
<sequence>MPCVHYQLQVADLSTHTLAMTLTFTPQNPVHELSLPSWIPGSYMIRNFARHILHIRAYDHTGELPLQQRDKQRWELRCRDSVVTVEYHLYANDLSVRAAYIDDEVAILNPACLCLAVSALTECPQQFYFAKPQQRVTENWRVGTALPRLSDNGTSENPQQGAVERAEMHTAKGIIKNLAQSNVASLTQFGTFEAKNYAHLIDSPIVAGIFSLQHFTLDDVPHYVLVTGNTIFDEQRLVNDVATLCQAQRDVFGSLPDDLHQYWFLLWVTEQGYGGLEHEFSTLLLCNRSDLPIAHQPKQADAYQNLLGLFSHEYFHTWWVKRLKPACFIPYQLEKEQYSRQLWMYEGFTSYFDDLALVKSGLIDEKQYLTSLEKLISRVTRNPSERVQSLSDSSFTAWTKFYLQDENAVNSVVSYYAKGALVALLLEAELRVHGRSLAELCRELYQHYRYEGTTESSIFTLLQRWQLPHLADQLKQWIDCAQPLPLANSLIYLGLDLQWRSPNTMDDLSGQYEGVTSANLGCTLTYKPNGVFVHQVYQGSAAQQASLMSGDQLLAVAGVKITEHSLPQLLRRLPLGSEHSLVIFRKDRLLTLSLPLRQAAKIVAMLTISEPEKLNNWLKG</sequence>
<dbReference type="PIRSF" id="PIRSF016493">
    <property type="entry name" value="Glycyl_aminpptds"/>
    <property type="match status" value="1"/>
</dbReference>
<keyword evidence="3" id="KW-1185">Reference proteome</keyword>
<dbReference type="InterPro" id="IPR007963">
    <property type="entry name" value="Peptidase_M61_catalytic"/>
</dbReference>
<dbReference type="InterPro" id="IPR024191">
    <property type="entry name" value="Peptidase_M61"/>
</dbReference>
<dbReference type="InterPro" id="IPR036034">
    <property type="entry name" value="PDZ_sf"/>
</dbReference>
<dbReference type="Gene3D" id="2.30.42.10">
    <property type="match status" value="1"/>
</dbReference>
<accession>A0ABQ2WJ21</accession>
<dbReference type="InterPro" id="IPR040756">
    <property type="entry name" value="Peptidase_M61_N"/>
</dbReference>
<evidence type="ECO:0000259" key="1">
    <source>
        <dbReference type="PROSITE" id="PS50106"/>
    </source>
</evidence>
<reference evidence="3" key="1">
    <citation type="journal article" date="2019" name="Int. J. Syst. Evol. Microbiol.">
        <title>The Global Catalogue of Microorganisms (GCM) 10K type strain sequencing project: providing services to taxonomists for standard genome sequencing and annotation.</title>
        <authorList>
            <consortium name="The Broad Institute Genomics Platform"/>
            <consortium name="The Broad Institute Genome Sequencing Center for Infectious Disease"/>
            <person name="Wu L."/>
            <person name="Ma J."/>
        </authorList>
    </citation>
    <scope>NUCLEOTIDE SEQUENCE [LARGE SCALE GENOMIC DNA]</scope>
    <source>
        <strain evidence="3">KCTC 23723</strain>
    </source>
</reference>
<dbReference type="Gene3D" id="2.60.40.3650">
    <property type="match status" value="1"/>
</dbReference>
<comment type="caution">
    <text evidence="2">The sequence shown here is derived from an EMBL/GenBank/DDBJ whole genome shotgun (WGS) entry which is preliminary data.</text>
</comment>
<dbReference type="SUPFAM" id="SSF50156">
    <property type="entry name" value="PDZ domain-like"/>
    <property type="match status" value="1"/>
</dbReference>
<dbReference type="SMART" id="SM00228">
    <property type="entry name" value="PDZ"/>
    <property type="match status" value="1"/>
</dbReference>
<dbReference type="Proteomes" id="UP000634667">
    <property type="component" value="Unassembled WGS sequence"/>
</dbReference>
<protein>
    <submittedName>
        <fullName evidence="2">Peptidase M61</fullName>
    </submittedName>
</protein>
<dbReference type="InterPro" id="IPR027268">
    <property type="entry name" value="Peptidase_M4/M1_CTD_sf"/>
</dbReference>
<organism evidence="2 3">
    <name type="scientific">Alishewanella tabrizica</name>
    <dbReference type="NCBI Taxonomy" id="671278"/>
    <lineage>
        <taxon>Bacteria</taxon>
        <taxon>Pseudomonadati</taxon>
        <taxon>Pseudomonadota</taxon>
        <taxon>Gammaproteobacteria</taxon>
        <taxon>Alteromonadales</taxon>
        <taxon>Alteromonadaceae</taxon>
        <taxon>Alishewanella</taxon>
    </lineage>
</organism>
<name>A0ABQ2WJ21_9ALTE</name>
<dbReference type="RefSeq" id="WP_189481475.1">
    <property type="nucleotide sequence ID" value="NZ_BMYR01000004.1"/>
</dbReference>
<gene>
    <name evidence="2" type="ORF">GCM10008111_11840</name>
</gene>
<dbReference type="PROSITE" id="PS50106">
    <property type="entry name" value="PDZ"/>
    <property type="match status" value="1"/>
</dbReference>
<evidence type="ECO:0000313" key="3">
    <source>
        <dbReference type="Proteomes" id="UP000634667"/>
    </source>
</evidence>
<dbReference type="EMBL" id="BMYR01000004">
    <property type="protein sequence ID" value="GGW57398.1"/>
    <property type="molecule type" value="Genomic_DNA"/>
</dbReference>
<dbReference type="Pfam" id="PF17899">
    <property type="entry name" value="Peptidase_M61_N"/>
    <property type="match status" value="1"/>
</dbReference>
<evidence type="ECO:0000313" key="2">
    <source>
        <dbReference type="EMBL" id="GGW57398.1"/>
    </source>
</evidence>
<dbReference type="Pfam" id="PF05299">
    <property type="entry name" value="Peptidase_M61"/>
    <property type="match status" value="1"/>
</dbReference>